<gene>
    <name evidence="1" type="ORF">HNR71_003824</name>
    <name evidence="2" type="ORF">HPO96_03070</name>
</gene>
<dbReference type="RefSeq" id="WP_171670794.1">
    <property type="nucleotide sequence ID" value="NZ_BAAAGT010000003.1"/>
</dbReference>
<dbReference type="AlphaFoldDB" id="A0A7Y4KVC1"/>
<sequence length="182" mass="19796">MRFGRKTWPAELATAVGGAAGRKESILAAVQLTDGNWVAGTREAVYLPADDVAADKPSADRVRRVGWEQIERAGWDSEASVLHVYETTDFGTPLRATDLKLDDPGRFGQLLRERVDASIVVQRHVLLAGKRGVRIVGRRNPAATDAPITWNFVLDKGLEPTQPGLLDRAEAALAAVRDEFGV</sequence>
<protein>
    <submittedName>
        <fullName evidence="2">Uncharacterized protein</fullName>
    </submittedName>
</protein>
<evidence type="ECO:0000313" key="2">
    <source>
        <dbReference type="EMBL" id="NOL39219.1"/>
    </source>
</evidence>
<reference evidence="1 4" key="2">
    <citation type="submission" date="2020-08" db="EMBL/GenBank/DDBJ databases">
        <title>Sequencing the genomes of 1000 actinobacteria strains.</title>
        <authorList>
            <person name="Klenk H.-P."/>
        </authorList>
    </citation>
    <scope>NUCLEOTIDE SEQUENCE [LARGE SCALE GENOMIC DNA]</scope>
    <source>
        <strain evidence="1 4">DSM 15626</strain>
    </source>
</reference>
<dbReference type="Proteomes" id="UP000553957">
    <property type="component" value="Unassembled WGS sequence"/>
</dbReference>
<evidence type="ECO:0000313" key="4">
    <source>
        <dbReference type="Proteomes" id="UP000553957"/>
    </source>
</evidence>
<reference evidence="2 3" key="1">
    <citation type="submission" date="2020-05" db="EMBL/GenBank/DDBJ databases">
        <title>Genome sequence of Kribbella sandramycini ATCC 39419.</title>
        <authorList>
            <person name="Maclea K.S."/>
            <person name="Fair J.L."/>
        </authorList>
    </citation>
    <scope>NUCLEOTIDE SEQUENCE [LARGE SCALE GENOMIC DNA]</scope>
    <source>
        <strain evidence="2 3">ATCC 39419</strain>
    </source>
</reference>
<comment type="caution">
    <text evidence="2">The sequence shown here is derived from an EMBL/GenBank/DDBJ whole genome shotgun (WGS) entry which is preliminary data.</text>
</comment>
<proteinExistence type="predicted"/>
<dbReference type="EMBL" id="JACHKF010000001">
    <property type="protein sequence ID" value="MBB6568187.1"/>
    <property type="molecule type" value="Genomic_DNA"/>
</dbReference>
<name>A0A7Y4KVC1_9ACTN</name>
<accession>A0A7Y4KVC1</accession>
<evidence type="ECO:0000313" key="1">
    <source>
        <dbReference type="EMBL" id="MBB6568187.1"/>
    </source>
</evidence>
<dbReference type="EMBL" id="JABJRC010000001">
    <property type="protein sequence ID" value="NOL39219.1"/>
    <property type="molecule type" value="Genomic_DNA"/>
</dbReference>
<organism evidence="2 3">
    <name type="scientific">Kribbella sandramycini</name>
    <dbReference type="NCBI Taxonomy" id="60450"/>
    <lineage>
        <taxon>Bacteria</taxon>
        <taxon>Bacillati</taxon>
        <taxon>Actinomycetota</taxon>
        <taxon>Actinomycetes</taxon>
        <taxon>Propionibacteriales</taxon>
        <taxon>Kribbellaceae</taxon>
        <taxon>Kribbella</taxon>
    </lineage>
</organism>
<keyword evidence="3" id="KW-1185">Reference proteome</keyword>
<dbReference type="Proteomes" id="UP000534306">
    <property type="component" value="Unassembled WGS sequence"/>
</dbReference>
<evidence type="ECO:0000313" key="3">
    <source>
        <dbReference type="Proteomes" id="UP000534306"/>
    </source>
</evidence>